<dbReference type="PANTHER" id="PTHR12879">
    <property type="entry name" value="SPHINGOLIPID DELTA 4 DESATURASE/C-4 HYDROXYLASE PROTEIN DES2"/>
    <property type="match status" value="1"/>
</dbReference>
<accession>A0A812P7L7</accession>
<dbReference type="PANTHER" id="PTHR12879:SF8">
    <property type="entry name" value="SPHINGOLIPID DELTA(4)-DESATURASE DES1"/>
    <property type="match status" value="1"/>
</dbReference>
<dbReference type="GO" id="GO:0042284">
    <property type="term" value="F:sphingolipid delta-4 desaturase activity"/>
    <property type="evidence" value="ECO:0007669"/>
    <property type="project" value="TreeGrafter"/>
</dbReference>
<proteinExistence type="predicted"/>
<gene>
    <name evidence="2" type="ORF">SNAT2548_LOCUS16976</name>
</gene>
<evidence type="ECO:0000259" key="1">
    <source>
        <dbReference type="Pfam" id="PF00487"/>
    </source>
</evidence>
<sequence>MSHDDHDADYAATSPNLTKGAEECSILGPHPTFQFSYLCSLLILLCKSGLDSKHLVQVLFQIFMAWSEPLKFLDGRRLTLEWRLPSLLLALYVPIADAAPEVNRHLHGIVEVVGATANHSLFLAIHELAHNLGATTTWGNKLISLLANLPIAIPYAINFKPWRPRHHRYQGQDGVDTDVPTRLEGWFLTDTSTCYLDRTCRKAVFMFLQIFFYALRPTFVKPSLVAADAWMIVNYIVQFSFDGLMVYLFGPKVMVWFLGSSFLAGSIHPTAGHFIAEHYVMDGFTETYSYYGPLNLLTYNVGYHNEHHDFPNVAWGNLPKVRDMAPEFYDDLPRCNSWFGTLLRYIFDDTISPYSRVKRSAKKKAPATQLPMLFGSRLARWPKLKPIDK</sequence>
<organism evidence="2 3">
    <name type="scientific">Symbiodinium natans</name>
    <dbReference type="NCBI Taxonomy" id="878477"/>
    <lineage>
        <taxon>Eukaryota</taxon>
        <taxon>Sar</taxon>
        <taxon>Alveolata</taxon>
        <taxon>Dinophyceae</taxon>
        <taxon>Suessiales</taxon>
        <taxon>Symbiodiniaceae</taxon>
        <taxon>Symbiodinium</taxon>
    </lineage>
</organism>
<feature type="domain" description="Fatty acid desaturase" evidence="1">
    <location>
        <begin position="113"/>
        <end position="331"/>
    </location>
</feature>
<reference evidence="2" key="1">
    <citation type="submission" date="2021-02" db="EMBL/GenBank/DDBJ databases">
        <authorList>
            <person name="Dougan E. K."/>
            <person name="Rhodes N."/>
            <person name="Thang M."/>
            <person name="Chan C."/>
        </authorList>
    </citation>
    <scope>NUCLEOTIDE SEQUENCE</scope>
</reference>
<evidence type="ECO:0000313" key="2">
    <source>
        <dbReference type="EMBL" id="CAE7324015.1"/>
    </source>
</evidence>
<dbReference type="Proteomes" id="UP000604046">
    <property type="component" value="Unassembled WGS sequence"/>
</dbReference>
<keyword evidence="3" id="KW-1185">Reference proteome</keyword>
<dbReference type="InterPro" id="IPR005804">
    <property type="entry name" value="FA_desaturase_dom"/>
</dbReference>
<comment type="caution">
    <text evidence="2">The sequence shown here is derived from an EMBL/GenBank/DDBJ whole genome shotgun (WGS) entry which is preliminary data.</text>
</comment>
<protein>
    <recommendedName>
        <fullName evidence="1">Fatty acid desaturase domain-containing protein</fullName>
    </recommendedName>
</protein>
<dbReference type="OrthoDB" id="200948at2759"/>
<dbReference type="Pfam" id="PF00487">
    <property type="entry name" value="FA_desaturase"/>
    <property type="match status" value="1"/>
</dbReference>
<dbReference type="EMBL" id="CAJNDS010002096">
    <property type="protein sequence ID" value="CAE7324015.1"/>
    <property type="molecule type" value="Genomic_DNA"/>
</dbReference>
<dbReference type="AlphaFoldDB" id="A0A812P7L7"/>
<dbReference type="GO" id="GO:0046513">
    <property type="term" value="P:ceramide biosynthetic process"/>
    <property type="evidence" value="ECO:0007669"/>
    <property type="project" value="TreeGrafter"/>
</dbReference>
<evidence type="ECO:0000313" key="3">
    <source>
        <dbReference type="Proteomes" id="UP000604046"/>
    </source>
</evidence>
<dbReference type="GO" id="GO:0016020">
    <property type="term" value="C:membrane"/>
    <property type="evidence" value="ECO:0007669"/>
    <property type="project" value="GOC"/>
</dbReference>
<name>A0A812P7L7_9DINO</name>